<gene>
    <name evidence="1" type="ORF">HGRIS_013961</name>
</gene>
<dbReference type="Proteomes" id="UP001556367">
    <property type="component" value="Unassembled WGS sequence"/>
</dbReference>
<accession>A0ABR3JRY8</accession>
<reference evidence="2" key="1">
    <citation type="submission" date="2024-06" db="EMBL/GenBank/DDBJ databases">
        <title>Multi-omics analyses provide insights into the biosynthesis of the anticancer antibiotic pleurotin in Hohenbuehelia grisea.</title>
        <authorList>
            <person name="Weaver J.A."/>
            <person name="Alberti F."/>
        </authorList>
    </citation>
    <scope>NUCLEOTIDE SEQUENCE [LARGE SCALE GENOMIC DNA]</scope>
    <source>
        <strain evidence="2">T-177</strain>
    </source>
</reference>
<organism evidence="1 2">
    <name type="scientific">Hohenbuehelia grisea</name>
    <dbReference type="NCBI Taxonomy" id="104357"/>
    <lineage>
        <taxon>Eukaryota</taxon>
        <taxon>Fungi</taxon>
        <taxon>Dikarya</taxon>
        <taxon>Basidiomycota</taxon>
        <taxon>Agaricomycotina</taxon>
        <taxon>Agaricomycetes</taxon>
        <taxon>Agaricomycetidae</taxon>
        <taxon>Agaricales</taxon>
        <taxon>Pleurotineae</taxon>
        <taxon>Pleurotaceae</taxon>
        <taxon>Hohenbuehelia</taxon>
    </lineage>
</organism>
<proteinExistence type="predicted"/>
<evidence type="ECO:0000313" key="2">
    <source>
        <dbReference type="Proteomes" id="UP001556367"/>
    </source>
</evidence>
<protein>
    <submittedName>
        <fullName evidence="1">Uncharacterized protein</fullName>
    </submittedName>
</protein>
<dbReference type="EMBL" id="JASNQZ010000003">
    <property type="protein sequence ID" value="KAL0958624.1"/>
    <property type="molecule type" value="Genomic_DNA"/>
</dbReference>
<sequence>MLSQRENPVSLRFKDVSYSPRLFPSSPPDSWYAIDLLKHKSQSDVVADGAADWVVDERKMRERLKKEKEVTTIWFLDLRKISYGPQTHPSTKWLLELRSYAVGLYL</sequence>
<comment type="caution">
    <text evidence="1">The sequence shown here is derived from an EMBL/GenBank/DDBJ whole genome shotgun (WGS) entry which is preliminary data.</text>
</comment>
<evidence type="ECO:0000313" key="1">
    <source>
        <dbReference type="EMBL" id="KAL0958624.1"/>
    </source>
</evidence>
<keyword evidence="2" id="KW-1185">Reference proteome</keyword>
<name>A0ABR3JRY8_9AGAR</name>